<keyword evidence="2" id="KW-0812">Transmembrane</keyword>
<feature type="transmembrane region" description="Helical" evidence="2">
    <location>
        <begin position="356"/>
        <end position="380"/>
    </location>
</feature>
<proteinExistence type="predicted"/>
<evidence type="ECO:0000313" key="4">
    <source>
        <dbReference type="Proteomes" id="UP000001593"/>
    </source>
</evidence>
<name>A7S5S9_NEMVE</name>
<evidence type="ECO:0000256" key="2">
    <source>
        <dbReference type="SAM" id="Phobius"/>
    </source>
</evidence>
<feature type="region of interest" description="Disordered" evidence="1">
    <location>
        <begin position="168"/>
        <end position="221"/>
    </location>
</feature>
<dbReference type="HOGENOM" id="CLU_535662_0_0_1"/>
<feature type="transmembrane region" description="Helical" evidence="2">
    <location>
        <begin position="414"/>
        <end position="438"/>
    </location>
</feature>
<dbReference type="InParanoid" id="A7S5S9"/>
<accession>A7S5S9</accession>
<keyword evidence="2" id="KW-1133">Transmembrane helix</keyword>
<evidence type="ECO:0000256" key="1">
    <source>
        <dbReference type="SAM" id="MobiDB-lite"/>
    </source>
</evidence>
<feature type="transmembrane region" description="Helical" evidence="2">
    <location>
        <begin position="450"/>
        <end position="475"/>
    </location>
</feature>
<feature type="transmembrane region" description="Helical" evidence="2">
    <location>
        <begin position="307"/>
        <end position="336"/>
    </location>
</feature>
<feature type="compositionally biased region" description="Low complexity" evidence="1">
    <location>
        <begin position="168"/>
        <end position="202"/>
    </location>
</feature>
<dbReference type="PhylomeDB" id="A7S5S9"/>
<dbReference type="EMBL" id="DS469584">
    <property type="protein sequence ID" value="EDO40955.1"/>
    <property type="molecule type" value="Genomic_DNA"/>
</dbReference>
<dbReference type="OMA" id="GFYMFRI"/>
<dbReference type="PANTHER" id="PTHR38337">
    <property type="entry name" value="AGAP010540-PA"/>
    <property type="match status" value="1"/>
</dbReference>
<gene>
    <name evidence="3" type="ORF">NEMVEDRAFT_v1g207240</name>
</gene>
<keyword evidence="2" id="KW-0472">Membrane</keyword>
<feature type="transmembrane region" description="Helical" evidence="2">
    <location>
        <begin position="482"/>
        <end position="504"/>
    </location>
</feature>
<feature type="transmembrane region" description="Helical" evidence="2">
    <location>
        <begin position="126"/>
        <end position="147"/>
    </location>
</feature>
<protein>
    <submittedName>
        <fullName evidence="3">Uncharacterized protein</fullName>
    </submittedName>
</protein>
<sequence>MGGILDFIGTHVYCTCIGIDRGESRIPKKKRTPFEMYEHSINNAPAEPRESELECTVSSSRSSFADIWDSSIPVEIRDGSYHTGIFNPISTVLQKCNQQVMVPYFSMLSVIGWRPLCRDSFHCRGFLYLVNIFYTLVIFLLLLFSYVASITACQARLDIEPLIPDTTSLTPTHRPTTSHNITTPHPTTPSNSTNSTMPTTQSIPSSLPPKTMPAPTVKHPTKSTQYPDVITFFTMYTMSPAQPDWKPTECTHIMSGYVVPKFLHFIAFVIGFYHFRIQESEGLHALVEMVFLQSKEQSKIVKRLRSFLLAGLVWLLGMLACYIFFCFSFGLASVTGFRHSVSRQWVAASMMVLGDLVANCVTFVIMLNYCAQCQLLIYFLRDIALRMEEKTAELGHLMKDLWEVKKHLTNLNSVSAHITTLIIFNFCEVAVIGLTILFRNSEGVPTSQVVYRAIIPVMCLITLMCPLIMATLFAIPMKSSYLWGFFTLVVFVVLLLMQIGILAAKNRYF</sequence>
<dbReference type="eggNOG" id="ENOG502RV8D">
    <property type="taxonomic scope" value="Eukaryota"/>
</dbReference>
<dbReference type="PANTHER" id="PTHR38337:SF1">
    <property type="entry name" value="GUSTATORY RECEPTOR"/>
    <property type="match status" value="1"/>
</dbReference>
<evidence type="ECO:0000313" key="3">
    <source>
        <dbReference type="EMBL" id="EDO40955.1"/>
    </source>
</evidence>
<organism evidence="3 4">
    <name type="scientific">Nematostella vectensis</name>
    <name type="common">Starlet sea anemone</name>
    <dbReference type="NCBI Taxonomy" id="45351"/>
    <lineage>
        <taxon>Eukaryota</taxon>
        <taxon>Metazoa</taxon>
        <taxon>Cnidaria</taxon>
        <taxon>Anthozoa</taxon>
        <taxon>Hexacorallia</taxon>
        <taxon>Actiniaria</taxon>
        <taxon>Edwardsiidae</taxon>
        <taxon>Nematostella</taxon>
    </lineage>
</organism>
<reference evidence="3 4" key="1">
    <citation type="journal article" date="2007" name="Science">
        <title>Sea anemone genome reveals ancestral eumetazoan gene repertoire and genomic organization.</title>
        <authorList>
            <person name="Putnam N.H."/>
            <person name="Srivastava M."/>
            <person name="Hellsten U."/>
            <person name="Dirks B."/>
            <person name="Chapman J."/>
            <person name="Salamov A."/>
            <person name="Terry A."/>
            <person name="Shapiro H."/>
            <person name="Lindquist E."/>
            <person name="Kapitonov V.V."/>
            <person name="Jurka J."/>
            <person name="Genikhovich G."/>
            <person name="Grigoriev I.V."/>
            <person name="Lucas S.M."/>
            <person name="Steele R.E."/>
            <person name="Finnerty J.R."/>
            <person name="Technau U."/>
            <person name="Martindale M.Q."/>
            <person name="Rokhsar D.S."/>
        </authorList>
    </citation>
    <scope>NUCLEOTIDE SEQUENCE [LARGE SCALE GENOMIC DNA]</scope>
    <source>
        <strain evidence="4">CH2 X CH6</strain>
    </source>
</reference>
<dbReference type="AlphaFoldDB" id="A7S5S9"/>
<keyword evidence="4" id="KW-1185">Reference proteome</keyword>
<dbReference type="Proteomes" id="UP000001593">
    <property type="component" value="Unassembled WGS sequence"/>
</dbReference>